<feature type="region of interest" description="Disordered" evidence="1">
    <location>
        <begin position="1"/>
        <end position="50"/>
    </location>
</feature>
<dbReference type="GeneID" id="19395580"/>
<reference evidence="2 3" key="2">
    <citation type="journal article" date="2013" name="PLoS Genet.">
        <title>Comparative genome structure, secondary metabolite, and effector coding capacity across Cochliobolus pathogens.</title>
        <authorList>
            <person name="Condon B.J."/>
            <person name="Leng Y."/>
            <person name="Wu D."/>
            <person name="Bushley K.E."/>
            <person name="Ohm R.A."/>
            <person name="Otillar R."/>
            <person name="Martin J."/>
            <person name="Schackwitz W."/>
            <person name="Grimwood J."/>
            <person name="MohdZainudin N."/>
            <person name="Xue C."/>
            <person name="Wang R."/>
            <person name="Manning V.A."/>
            <person name="Dhillon B."/>
            <person name="Tu Z.J."/>
            <person name="Steffenson B.J."/>
            <person name="Salamov A."/>
            <person name="Sun H."/>
            <person name="Lowry S."/>
            <person name="LaButti K."/>
            <person name="Han J."/>
            <person name="Copeland A."/>
            <person name="Lindquist E."/>
            <person name="Barry K."/>
            <person name="Schmutz J."/>
            <person name="Baker S.E."/>
            <person name="Ciuffetti L.M."/>
            <person name="Grigoriev I.V."/>
            <person name="Zhong S."/>
            <person name="Turgeon B.G."/>
        </authorList>
    </citation>
    <scope>NUCLEOTIDE SEQUENCE [LARGE SCALE GENOMIC DNA]</scope>
    <source>
        <strain evidence="3">28A</strain>
    </source>
</reference>
<evidence type="ECO:0000313" key="3">
    <source>
        <dbReference type="Proteomes" id="UP000016935"/>
    </source>
</evidence>
<dbReference type="SUPFAM" id="SSF57959">
    <property type="entry name" value="Leucine zipper domain"/>
    <property type="match status" value="1"/>
</dbReference>
<feature type="compositionally biased region" description="Basic and acidic residues" evidence="1">
    <location>
        <begin position="1"/>
        <end position="10"/>
    </location>
</feature>
<dbReference type="OrthoDB" id="3555317at2759"/>
<evidence type="ECO:0000256" key="1">
    <source>
        <dbReference type="SAM" id="MobiDB-lite"/>
    </source>
</evidence>
<dbReference type="InterPro" id="IPR046347">
    <property type="entry name" value="bZIP_sf"/>
</dbReference>
<dbReference type="PANTHER" id="PTHR40618:SF1">
    <property type="entry name" value="B-ZIP TRANSCRIPTION FACTOR (EUROFUNG)"/>
    <property type="match status" value="1"/>
</dbReference>
<name>R0KU69_EXST2</name>
<reference evidence="2 3" key="1">
    <citation type="journal article" date="2012" name="PLoS Pathog.">
        <title>Diverse lifestyles and strategies of plant pathogenesis encoded in the genomes of eighteen Dothideomycetes fungi.</title>
        <authorList>
            <person name="Ohm R.A."/>
            <person name="Feau N."/>
            <person name="Henrissat B."/>
            <person name="Schoch C.L."/>
            <person name="Horwitz B.A."/>
            <person name="Barry K.W."/>
            <person name="Condon B.J."/>
            <person name="Copeland A.C."/>
            <person name="Dhillon B."/>
            <person name="Glaser F."/>
            <person name="Hesse C.N."/>
            <person name="Kosti I."/>
            <person name="LaButti K."/>
            <person name="Lindquist E.A."/>
            <person name="Lucas S."/>
            <person name="Salamov A.A."/>
            <person name="Bradshaw R.E."/>
            <person name="Ciuffetti L."/>
            <person name="Hamelin R.C."/>
            <person name="Kema G.H.J."/>
            <person name="Lawrence C."/>
            <person name="Scott J.A."/>
            <person name="Spatafora J.W."/>
            <person name="Turgeon B.G."/>
            <person name="de Wit P.J.G.M."/>
            <person name="Zhong S."/>
            <person name="Goodwin S.B."/>
            <person name="Grigoriev I.V."/>
        </authorList>
    </citation>
    <scope>NUCLEOTIDE SEQUENCE [LARGE SCALE GENOMIC DNA]</scope>
    <source>
        <strain evidence="3">28A</strain>
    </source>
</reference>
<protein>
    <recommendedName>
        <fullName evidence="4">BZIP domain-containing protein</fullName>
    </recommendedName>
</protein>
<organism evidence="2 3">
    <name type="scientific">Exserohilum turcicum (strain 28A)</name>
    <name type="common">Northern leaf blight fungus</name>
    <name type="synonym">Setosphaeria turcica</name>
    <dbReference type="NCBI Taxonomy" id="671987"/>
    <lineage>
        <taxon>Eukaryota</taxon>
        <taxon>Fungi</taxon>
        <taxon>Dikarya</taxon>
        <taxon>Ascomycota</taxon>
        <taxon>Pezizomycotina</taxon>
        <taxon>Dothideomycetes</taxon>
        <taxon>Pleosporomycetidae</taxon>
        <taxon>Pleosporales</taxon>
        <taxon>Pleosporineae</taxon>
        <taxon>Pleosporaceae</taxon>
        <taxon>Exserohilum</taxon>
    </lineage>
</organism>
<dbReference type="STRING" id="671987.R0KU69"/>
<dbReference type="eggNOG" id="ENOG502S6P7">
    <property type="taxonomic scope" value="Eukaryota"/>
</dbReference>
<dbReference type="AlphaFoldDB" id="R0KU69"/>
<feature type="region of interest" description="Disordered" evidence="1">
    <location>
        <begin position="476"/>
        <end position="509"/>
    </location>
</feature>
<sequence>MSSESDEHAQQLRKRSRRSNSGEDAAGGKKARGRPRVDTQDATAADRRRTQIRLAQRAYRQRKETTIASLKTQSAQLHSIIEQMNKKFHHLAESTLKSGLLQLNPALAEEFKAVQENFSSLAKSASEAQYDLDEESEHGVERTERQKPCEPELDPQHIGWGYSLVPPVPSKNSRSVLIMNLEPVDHAPPNTHFSHATSAGCQPVPTTTADVISSHQFTFGEIVGQTPYGPEPLSDASSSFSSSSHQELPFGLVPLPRQIQTAYGTLTPHVYTASIPTPDETAPANELPTPLLPVPSLPNKSLDPIKTYGFEETTFARRLARTTAEVALHLLTSFNISPRIDFIFRLFLAYHTVDQLRERFQNVISRNIDEDLDWWDSPFIHLGGTGTHYPRRDAAGNVLQIKNGWTIEQLGLANKRVHKVQSTEDGRGHLTGVDLHGFEGEWFDSHDVQGYLEERYACRLNPRSTFAECLIDIEEDEPTGSHTSTSRQPSESDTKLSSTSHSYTNPATSCASTHASESLYNGNANNALDLDMGLDHDSVPKYPGGFPKLVDHDISFDQTLGLDLAPSFDYGFASNNGFTTDAGMGIMGENLEGLQGAKQARKRSAWLDVTRLIYEIIRGGVCLGRAPGFRREDIDRAVKAALIQ</sequence>
<evidence type="ECO:0000313" key="2">
    <source>
        <dbReference type="EMBL" id="EOA91332.1"/>
    </source>
</evidence>
<dbReference type="PANTHER" id="PTHR40618">
    <property type="entry name" value="B-ZIP TRANSCRIPTION FACTOR (EUROFUNG)-RELATED"/>
    <property type="match status" value="1"/>
</dbReference>
<feature type="compositionally biased region" description="Basic and acidic residues" evidence="1">
    <location>
        <begin position="137"/>
        <end position="150"/>
    </location>
</feature>
<dbReference type="RefSeq" id="XP_008020600.1">
    <property type="nucleotide sequence ID" value="XM_008022409.1"/>
</dbReference>
<proteinExistence type="predicted"/>
<keyword evidence="3" id="KW-1185">Reference proteome</keyword>
<dbReference type="GO" id="GO:0003700">
    <property type="term" value="F:DNA-binding transcription factor activity"/>
    <property type="evidence" value="ECO:0007669"/>
    <property type="project" value="InterPro"/>
</dbReference>
<accession>R0KU69</accession>
<dbReference type="Proteomes" id="UP000016935">
    <property type="component" value="Unassembled WGS sequence"/>
</dbReference>
<feature type="compositionally biased region" description="Basic and acidic residues" evidence="1">
    <location>
        <begin position="35"/>
        <end position="49"/>
    </location>
</feature>
<dbReference type="CDD" id="cd14688">
    <property type="entry name" value="bZIP_YAP"/>
    <property type="match status" value="1"/>
</dbReference>
<dbReference type="HOGENOM" id="CLU_013452_0_0_1"/>
<feature type="region of interest" description="Disordered" evidence="1">
    <location>
        <begin position="125"/>
        <end position="152"/>
    </location>
</feature>
<gene>
    <name evidence="2" type="ORF">SETTUDRAFT_113025</name>
</gene>
<feature type="compositionally biased region" description="Polar residues" evidence="1">
    <location>
        <begin position="480"/>
        <end position="509"/>
    </location>
</feature>
<dbReference type="Gene3D" id="1.20.5.170">
    <property type="match status" value="1"/>
</dbReference>
<evidence type="ECO:0008006" key="4">
    <source>
        <dbReference type="Google" id="ProtNLM"/>
    </source>
</evidence>
<dbReference type="EMBL" id="KB908481">
    <property type="protein sequence ID" value="EOA91332.1"/>
    <property type="molecule type" value="Genomic_DNA"/>
</dbReference>